<dbReference type="AlphaFoldDB" id="A0AAV9G661"/>
<accession>A0AAV9G661</accession>
<reference evidence="1" key="1">
    <citation type="journal article" date="2023" name="Mol. Phylogenet. Evol.">
        <title>Genome-scale phylogeny and comparative genomics of the fungal order Sordariales.</title>
        <authorList>
            <person name="Hensen N."/>
            <person name="Bonometti L."/>
            <person name="Westerberg I."/>
            <person name="Brannstrom I.O."/>
            <person name="Guillou S."/>
            <person name="Cros-Aarteil S."/>
            <person name="Calhoun S."/>
            <person name="Haridas S."/>
            <person name="Kuo A."/>
            <person name="Mondo S."/>
            <person name="Pangilinan J."/>
            <person name="Riley R."/>
            <person name="LaButti K."/>
            <person name="Andreopoulos B."/>
            <person name="Lipzen A."/>
            <person name="Chen C."/>
            <person name="Yan M."/>
            <person name="Daum C."/>
            <person name="Ng V."/>
            <person name="Clum A."/>
            <person name="Steindorff A."/>
            <person name="Ohm R.A."/>
            <person name="Martin F."/>
            <person name="Silar P."/>
            <person name="Natvig D.O."/>
            <person name="Lalanne C."/>
            <person name="Gautier V."/>
            <person name="Ament-Velasquez S.L."/>
            <person name="Kruys A."/>
            <person name="Hutchinson M.I."/>
            <person name="Powell A.J."/>
            <person name="Barry K."/>
            <person name="Miller A.N."/>
            <person name="Grigoriev I.V."/>
            <person name="Debuchy R."/>
            <person name="Gladieux P."/>
            <person name="Hiltunen Thoren M."/>
            <person name="Johannesson H."/>
        </authorList>
    </citation>
    <scope>NUCLEOTIDE SEQUENCE</scope>
    <source>
        <strain evidence="1">PSN243</strain>
    </source>
</reference>
<gene>
    <name evidence="1" type="ORF">QBC34DRAFT_336665</name>
</gene>
<proteinExistence type="predicted"/>
<protein>
    <submittedName>
        <fullName evidence="1">Uncharacterized protein</fullName>
    </submittedName>
</protein>
<comment type="caution">
    <text evidence="1">The sequence shown here is derived from an EMBL/GenBank/DDBJ whole genome shotgun (WGS) entry which is preliminary data.</text>
</comment>
<sequence>MSTSLNLVHPEIRFVERRDHLARCRDPYSFNRPKDLRLSDPENPDAPFRPFKFMDLPLEIQARIFKLWLHKDGRLVHCFSRLDFFDPPADFPTAEELGPKRSGLNTGFYWGAGRRCSLAQDLQDPNDALRVLLVNKHFNFIGAHCFYGLNTFAFSSLGEFFRFCQGIGRARAERIQNIEITFVGNQYLTAPRERRRNADLLPEAMQLKDQPPYSHRTHALSWLQEMRCLRTLVVHINEQGKTHMRRKFESKDAIKYMAAKTNGQPNRRIFRALRMVQGMDNIYQLRGMTWVRFYDLDQAMRSNDGRRFRVKDWSFEEDIQNGCTMEKVPVRKRLSELDLLKQLVPDPANFPPNWTPTDDHWELVQSFYVHEAG</sequence>
<evidence type="ECO:0000313" key="2">
    <source>
        <dbReference type="Proteomes" id="UP001321760"/>
    </source>
</evidence>
<dbReference type="Proteomes" id="UP001321760">
    <property type="component" value="Unassembled WGS sequence"/>
</dbReference>
<keyword evidence="2" id="KW-1185">Reference proteome</keyword>
<organism evidence="1 2">
    <name type="scientific">Podospora aff. communis PSN243</name>
    <dbReference type="NCBI Taxonomy" id="3040156"/>
    <lineage>
        <taxon>Eukaryota</taxon>
        <taxon>Fungi</taxon>
        <taxon>Dikarya</taxon>
        <taxon>Ascomycota</taxon>
        <taxon>Pezizomycotina</taxon>
        <taxon>Sordariomycetes</taxon>
        <taxon>Sordariomycetidae</taxon>
        <taxon>Sordariales</taxon>
        <taxon>Podosporaceae</taxon>
        <taxon>Podospora</taxon>
    </lineage>
</organism>
<reference evidence="1" key="2">
    <citation type="submission" date="2023-05" db="EMBL/GenBank/DDBJ databases">
        <authorList>
            <consortium name="Lawrence Berkeley National Laboratory"/>
            <person name="Steindorff A."/>
            <person name="Hensen N."/>
            <person name="Bonometti L."/>
            <person name="Westerberg I."/>
            <person name="Brannstrom I.O."/>
            <person name="Guillou S."/>
            <person name="Cros-Aarteil S."/>
            <person name="Calhoun S."/>
            <person name="Haridas S."/>
            <person name="Kuo A."/>
            <person name="Mondo S."/>
            <person name="Pangilinan J."/>
            <person name="Riley R."/>
            <person name="Labutti K."/>
            <person name="Andreopoulos B."/>
            <person name="Lipzen A."/>
            <person name="Chen C."/>
            <person name="Yanf M."/>
            <person name="Daum C."/>
            <person name="Ng V."/>
            <person name="Clum A."/>
            <person name="Ohm R."/>
            <person name="Martin F."/>
            <person name="Silar P."/>
            <person name="Natvig D."/>
            <person name="Lalanne C."/>
            <person name="Gautier V."/>
            <person name="Ament-Velasquez S.L."/>
            <person name="Kruys A."/>
            <person name="Hutchinson M.I."/>
            <person name="Powell A.J."/>
            <person name="Barry K."/>
            <person name="Miller A.N."/>
            <person name="Grigoriev I.V."/>
            <person name="Debuchy R."/>
            <person name="Gladieux P."/>
            <person name="Thoren M.H."/>
            <person name="Johannesson H."/>
        </authorList>
    </citation>
    <scope>NUCLEOTIDE SEQUENCE</scope>
    <source>
        <strain evidence="1">PSN243</strain>
    </source>
</reference>
<feature type="non-terminal residue" evidence="1">
    <location>
        <position position="373"/>
    </location>
</feature>
<name>A0AAV9G661_9PEZI</name>
<evidence type="ECO:0000313" key="1">
    <source>
        <dbReference type="EMBL" id="KAK4443594.1"/>
    </source>
</evidence>
<dbReference type="EMBL" id="MU865990">
    <property type="protein sequence ID" value="KAK4443594.1"/>
    <property type="molecule type" value="Genomic_DNA"/>
</dbReference>